<dbReference type="AlphaFoldDB" id="A0A1V4A015"/>
<sequence length="254" mass="26002">MRRWWQEFADLVLPAECGGCGRPRAALCTGCLSVLRAVRAERVRPDPEPVGLPAVYAAAPYEDAVRAVLLAHKERGALGLAHALGAVLAVSVRAALVGSGGATEGSGGLGGPLLLVPVPSAPGAVRARGHHPVERIARAAAAQLRGAGTPVRVLDVLRQRRSVVDQSGLSSRQRLANLTGALTVAPGGGSLLRSGRAVLVDDLMTTGASLSEAARALCGTDVEGAEGGQRMTVRGEVRAAVVAASPDSFKINRN</sequence>
<name>A0A1V4A015_9ACTN</name>
<dbReference type="CDD" id="cd06223">
    <property type="entry name" value="PRTases_typeI"/>
    <property type="match status" value="1"/>
</dbReference>
<comment type="similarity">
    <text evidence="1">Belongs to the ComF/GntX family.</text>
</comment>
<dbReference type="InterPro" id="IPR029057">
    <property type="entry name" value="PRTase-like"/>
</dbReference>
<dbReference type="STRING" id="83656.B1H18_31070"/>
<reference evidence="2 3" key="1">
    <citation type="submission" date="2017-02" db="EMBL/GenBank/DDBJ databases">
        <title>Draft Genome Sequence of Streptomyces tsukubaensis F601, a Producer of the immunosuppressant tacrolimus FK506.</title>
        <authorList>
            <person name="Zong G."/>
            <person name="Zhong C."/>
            <person name="Fu J."/>
            <person name="Qin R."/>
            <person name="Cao G."/>
        </authorList>
    </citation>
    <scope>NUCLEOTIDE SEQUENCE [LARGE SCALE GENOMIC DNA]</scope>
    <source>
        <strain evidence="2 3">F601</strain>
    </source>
</reference>
<evidence type="ECO:0000313" key="3">
    <source>
        <dbReference type="Proteomes" id="UP000190539"/>
    </source>
</evidence>
<organism evidence="2 3">
    <name type="scientific">Streptomyces tsukubensis</name>
    <dbReference type="NCBI Taxonomy" id="83656"/>
    <lineage>
        <taxon>Bacteria</taxon>
        <taxon>Bacillati</taxon>
        <taxon>Actinomycetota</taxon>
        <taxon>Actinomycetes</taxon>
        <taxon>Kitasatosporales</taxon>
        <taxon>Streptomycetaceae</taxon>
        <taxon>Streptomyces</taxon>
    </lineage>
</organism>
<dbReference type="Proteomes" id="UP000190539">
    <property type="component" value="Unassembled WGS sequence"/>
</dbReference>
<keyword evidence="2" id="KW-0328">Glycosyltransferase</keyword>
<comment type="caution">
    <text evidence="2">The sequence shown here is derived from an EMBL/GenBank/DDBJ whole genome shotgun (WGS) entry which is preliminary data.</text>
</comment>
<keyword evidence="2" id="KW-0808">Transferase</keyword>
<dbReference type="InterPro" id="IPR051910">
    <property type="entry name" value="ComF/GntX_DNA_util-trans"/>
</dbReference>
<dbReference type="InterPro" id="IPR000836">
    <property type="entry name" value="PRTase_dom"/>
</dbReference>
<dbReference type="OrthoDB" id="5244859at2"/>
<protein>
    <submittedName>
        <fullName evidence="2">Phosphoribosyltransferase</fullName>
    </submittedName>
</protein>
<proteinExistence type="inferred from homology"/>
<dbReference type="RefSeq" id="WP_077973787.1">
    <property type="nucleotide sequence ID" value="NZ_CP045178.1"/>
</dbReference>
<gene>
    <name evidence="2" type="ORF">B1H18_31070</name>
</gene>
<evidence type="ECO:0000256" key="1">
    <source>
        <dbReference type="ARBA" id="ARBA00008007"/>
    </source>
</evidence>
<keyword evidence="3" id="KW-1185">Reference proteome</keyword>
<dbReference type="SUPFAM" id="SSF53271">
    <property type="entry name" value="PRTase-like"/>
    <property type="match status" value="1"/>
</dbReference>
<dbReference type="EMBL" id="MVFC01000042">
    <property type="protein sequence ID" value="OON72124.1"/>
    <property type="molecule type" value="Genomic_DNA"/>
</dbReference>
<accession>A0A1V4A015</accession>
<dbReference type="PANTHER" id="PTHR47505:SF1">
    <property type="entry name" value="DNA UTILIZATION PROTEIN YHGH"/>
    <property type="match status" value="1"/>
</dbReference>
<evidence type="ECO:0000313" key="2">
    <source>
        <dbReference type="EMBL" id="OON72124.1"/>
    </source>
</evidence>
<dbReference type="Gene3D" id="3.40.50.2020">
    <property type="match status" value="1"/>
</dbReference>
<dbReference type="GO" id="GO:0016757">
    <property type="term" value="F:glycosyltransferase activity"/>
    <property type="evidence" value="ECO:0007669"/>
    <property type="project" value="UniProtKB-KW"/>
</dbReference>
<dbReference type="PANTHER" id="PTHR47505">
    <property type="entry name" value="DNA UTILIZATION PROTEIN YHGH"/>
    <property type="match status" value="1"/>
</dbReference>